<evidence type="ECO:0000313" key="3">
    <source>
        <dbReference type="Proteomes" id="UP000642144"/>
    </source>
</evidence>
<feature type="domain" description="Calcineurin-like phosphoesterase" evidence="1">
    <location>
        <begin position="1"/>
        <end position="222"/>
    </location>
</feature>
<dbReference type="Gene3D" id="3.60.21.10">
    <property type="match status" value="1"/>
</dbReference>
<name>A0ABW9W4M2_9BURK</name>
<keyword evidence="3" id="KW-1185">Reference proteome</keyword>
<comment type="caution">
    <text evidence="2">The sequence shown here is derived from an EMBL/GenBank/DDBJ whole genome shotgun (WGS) entry which is preliminary data.</text>
</comment>
<proteinExistence type="predicted"/>
<evidence type="ECO:0000313" key="2">
    <source>
        <dbReference type="EMBL" id="MYN28923.1"/>
    </source>
</evidence>
<dbReference type="PANTHER" id="PTHR37844:SF2">
    <property type="entry name" value="SER_THR PROTEIN PHOSPHATASE SUPERFAMILY (AFU_ORTHOLOGUE AFUA_1G14840)"/>
    <property type="match status" value="1"/>
</dbReference>
<gene>
    <name evidence="2" type="ORF">GTP69_21195</name>
</gene>
<protein>
    <submittedName>
        <fullName evidence="2">Metallophosphoesterase</fullName>
    </submittedName>
</protein>
<organism evidence="2 3">
    <name type="scientific">Duganella levis</name>
    <dbReference type="NCBI Taxonomy" id="2692169"/>
    <lineage>
        <taxon>Bacteria</taxon>
        <taxon>Pseudomonadati</taxon>
        <taxon>Pseudomonadota</taxon>
        <taxon>Betaproteobacteria</taxon>
        <taxon>Burkholderiales</taxon>
        <taxon>Oxalobacteraceae</taxon>
        <taxon>Telluria group</taxon>
        <taxon>Duganella</taxon>
    </lineage>
</organism>
<dbReference type="Proteomes" id="UP000642144">
    <property type="component" value="Unassembled WGS sequence"/>
</dbReference>
<dbReference type="EMBL" id="WWCT01000019">
    <property type="protein sequence ID" value="MYN28923.1"/>
    <property type="molecule type" value="Genomic_DNA"/>
</dbReference>
<dbReference type="SUPFAM" id="SSF56300">
    <property type="entry name" value="Metallo-dependent phosphatases"/>
    <property type="match status" value="1"/>
</dbReference>
<evidence type="ECO:0000259" key="1">
    <source>
        <dbReference type="Pfam" id="PF00149"/>
    </source>
</evidence>
<dbReference type="Pfam" id="PF00149">
    <property type="entry name" value="Metallophos"/>
    <property type="match status" value="1"/>
</dbReference>
<reference evidence="2 3" key="1">
    <citation type="submission" date="2019-12" db="EMBL/GenBank/DDBJ databases">
        <title>Novel species isolated from a subtropical stream in China.</title>
        <authorList>
            <person name="Lu H."/>
        </authorList>
    </citation>
    <scope>NUCLEOTIDE SEQUENCE [LARGE SCALE GENOMIC DNA]</scope>
    <source>
        <strain evidence="2 3">CY42W</strain>
    </source>
</reference>
<dbReference type="InterPro" id="IPR004843">
    <property type="entry name" value="Calcineurin-like_PHP"/>
</dbReference>
<sequence>MRLLILSDLHREFWKKHQVTFAPAESQPDVVVLAGDIDTSGVRAVQWAAEAFHGTPVIYVHGNHEGYGHNLDNEIEKIREAGAATDNVKFLDCDEHVVGNVRFLGAALWTDFKLFGDDQRYFAMTKSEEVMTDYRRIRLASKGYGKLRARDTAYFHEKHKGWLAERLAESHAGPTVVVTHMAPSMQSVPSQYANDLTSSSYASNLDDVASKATLWVHGHMHESFDYKIGQCRVVCNPFGYMTKDGGPENESFNPSFVVDIG</sequence>
<dbReference type="PANTHER" id="PTHR37844">
    <property type="entry name" value="SER/THR PROTEIN PHOSPHATASE SUPERFAMILY (AFU_ORTHOLOGUE AFUA_1G14840)"/>
    <property type="match status" value="1"/>
</dbReference>
<accession>A0ABW9W4M2</accession>
<dbReference type="RefSeq" id="WP_161056709.1">
    <property type="nucleotide sequence ID" value="NZ_WWCT01000019.1"/>
</dbReference>
<dbReference type="InterPro" id="IPR029052">
    <property type="entry name" value="Metallo-depent_PP-like"/>
</dbReference>